<accession>A0A5C4KSU5</accession>
<name>A0A5C4KSU5_PSEJE</name>
<comment type="caution">
    <text evidence="1">The sequence shown here is derived from an EMBL/GenBank/DDBJ whole genome shotgun (WGS) entry which is preliminary data.</text>
</comment>
<reference evidence="1" key="1">
    <citation type="submission" date="2019-06" db="EMBL/GenBank/DDBJ databases">
        <title>Pseudomonas-derived Butenolides : (Bio)synthesis of Styrolides.</title>
        <authorList>
            <person name="Klapper M."/>
            <person name="Chowdhury S."/>
            <person name="Stallforth P."/>
        </authorList>
    </citation>
    <scope>NUCLEOTIDE SEQUENCE [LARGE SCALE GENOMIC DNA]</scope>
    <source>
        <strain evidence="1">EC-S101</strain>
    </source>
</reference>
<dbReference type="RefSeq" id="WP_139055404.1">
    <property type="nucleotide sequence ID" value="NZ_VDDB01000017.1"/>
</dbReference>
<gene>
    <name evidence="1" type="ORF">FHG55_22850</name>
</gene>
<dbReference type="Proteomes" id="UP000306272">
    <property type="component" value="Unassembled WGS sequence"/>
</dbReference>
<evidence type="ECO:0000313" key="2">
    <source>
        <dbReference type="Proteomes" id="UP000306272"/>
    </source>
</evidence>
<organism evidence="1 2">
    <name type="scientific">Pseudomonas jessenii</name>
    <dbReference type="NCBI Taxonomy" id="77298"/>
    <lineage>
        <taxon>Bacteria</taxon>
        <taxon>Pseudomonadati</taxon>
        <taxon>Pseudomonadota</taxon>
        <taxon>Gammaproteobacteria</taxon>
        <taxon>Pseudomonadales</taxon>
        <taxon>Pseudomonadaceae</taxon>
        <taxon>Pseudomonas</taxon>
    </lineage>
</organism>
<dbReference type="EMBL" id="VDDB01000017">
    <property type="protein sequence ID" value="TNB92202.1"/>
    <property type="molecule type" value="Genomic_DNA"/>
</dbReference>
<sequence length="478" mass="53826">MHVSKYYKLGRNQSELDFVDVRLDTDIPVFLDPTAIKSLESPWGNELSSLLQSFFEAVLGHIKNGRHKAAQALLASLSERNEFHLGYSSGKSQGHAFGTKSAESVWGALFKSNASLTGLLEDLEDTCLLIEGIGPDMISDAVSNILRGPLIKYTQDMCVYYDIPMTAGVASGPLWNPIKGIWDNNFVPLPIAGKFGKVIFVPKILVRQKLSYRVDEYYRHFLLPEMQLSELKAQTPLVEVLKDGSRRVTKKALMGKYGKDKLAVVNMTIKHPHALDDYRVAKRDKAPLPLSHEAIADIEEVDKPDWDLLKKELVAIPTGNDDASAYENVIERIFSALFYPSLCNPKKQHNIHDGRKRIDITYTNEAKSGFFFWIGTHYPSSLIFVECKNYGKEVGNPEVDQLSGRFSPRRGTVGILTCRNIKDKARLIARCKDTANDSRGYILVLDDNDVITLLNERIKVDGLLTYELLRNKFMELID</sequence>
<dbReference type="AlphaFoldDB" id="A0A5C4KSU5"/>
<proteinExistence type="predicted"/>
<keyword evidence="2" id="KW-1185">Reference proteome</keyword>
<protein>
    <submittedName>
        <fullName evidence="1">Uncharacterized protein</fullName>
    </submittedName>
</protein>
<evidence type="ECO:0000313" key="1">
    <source>
        <dbReference type="EMBL" id="TNB92202.1"/>
    </source>
</evidence>